<dbReference type="EMBL" id="CM056818">
    <property type="protein sequence ID" value="KAJ8621539.1"/>
    <property type="molecule type" value="Genomic_DNA"/>
</dbReference>
<organism evidence="1 2">
    <name type="scientific">Persea americana</name>
    <name type="common">Avocado</name>
    <dbReference type="NCBI Taxonomy" id="3435"/>
    <lineage>
        <taxon>Eukaryota</taxon>
        <taxon>Viridiplantae</taxon>
        <taxon>Streptophyta</taxon>
        <taxon>Embryophyta</taxon>
        <taxon>Tracheophyta</taxon>
        <taxon>Spermatophyta</taxon>
        <taxon>Magnoliopsida</taxon>
        <taxon>Magnoliidae</taxon>
        <taxon>Laurales</taxon>
        <taxon>Lauraceae</taxon>
        <taxon>Persea</taxon>
    </lineage>
</organism>
<accession>A0ACC2KKN4</accession>
<dbReference type="Proteomes" id="UP001234297">
    <property type="component" value="Chromosome 10"/>
</dbReference>
<reference evidence="1 2" key="1">
    <citation type="journal article" date="2022" name="Hortic Res">
        <title>A haplotype resolved chromosomal level avocado genome allows analysis of novel avocado genes.</title>
        <authorList>
            <person name="Nath O."/>
            <person name="Fletcher S.J."/>
            <person name="Hayward A."/>
            <person name="Shaw L.M."/>
            <person name="Masouleh A.K."/>
            <person name="Furtado A."/>
            <person name="Henry R.J."/>
            <person name="Mitter N."/>
        </authorList>
    </citation>
    <scope>NUCLEOTIDE SEQUENCE [LARGE SCALE GENOMIC DNA]</scope>
    <source>
        <strain evidence="2">cv. Hass</strain>
    </source>
</reference>
<gene>
    <name evidence="1" type="ORF">MRB53_030068</name>
</gene>
<proteinExistence type="predicted"/>
<protein>
    <submittedName>
        <fullName evidence="1">Uncharacterized protein</fullName>
    </submittedName>
</protein>
<keyword evidence="2" id="KW-1185">Reference proteome</keyword>
<evidence type="ECO:0000313" key="2">
    <source>
        <dbReference type="Proteomes" id="UP001234297"/>
    </source>
</evidence>
<sequence>MNASFSSPSLFGSRCLFLPSLFYLALSSSLSLFFSSLFELEKVHKSSSPTSGFVEKDRMATSQDGSPNQFSMFLGRRRFNRSRSVAAIRSPFSNLRNVDFSLTHEVFLQVCNRFPFSWKPIHRFFHFSLYKILDIYRKSSNTQLFWDFLCEMADKHLVTVSTLRVAAKLLAVAKDMKRCMEFFKLMHAQKLFDGVQTLDIVGESLFSAKLVVEARNLVL</sequence>
<name>A0ACC2KKN4_PERAE</name>
<comment type="caution">
    <text evidence="1">The sequence shown here is derived from an EMBL/GenBank/DDBJ whole genome shotgun (WGS) entry which is preliminary data.</text>
</comment>
<evidence type="ECO:0000313" key="1">
    <source>
        <dbReference type="EMBL" id="KAJ8621539.1"/>
    </source>
</evidence>